<keyword evidence="3" id="KW-1185">Reference proteome</keyword>
<dbReference type="AlphaFoldDB" id="A0A8H6UFY2"/>
<gene>
    <name evidence="2" type="ORF">CNMCM5793_004267</name>
</gene>
<dbReference type="EMBL" id="JACBAD010001864">
    <property type="protein sequence ID" value="KAF7131217.1"/>
    <property type="molecule type" value="Genomic_DNA"/>
</dbReference>
<feature type="compositionally biased region" description="Pro residues" evidence="1">
    <location>
        <begin position="120"/>
        <end position="153"/>
    </location>
</feature>
<evidence type="ECO:0000256" key="1">
    <source>
        <dbReference type="SAM" id="MobiDB-lite"/>
    </source>
</evidence>
<dbReference type="SUPFAM" id="SSF89796">
    <property type="entry name" value="CoA-transferase family III (CaiB/BaiF)"/>
    <property type="match status" value="1"/>
</dbReference>
<protein>
    <submittedName>
        <fullName evidence="2">Uncharacterized protein</fullName>
    </submittedName>
</protein>
<comment type="caution">
    <text evidence="2">The sequence shown here is derived from an EMBL/GenBank/DDBJ whole genome shotgun (WGS) entry which is preliminary data.</text>
</comment>
<dbReference type="InterPro" id="IPR023606">
    <property type="entry name" value="CoA-Trfase_III_dom_1_sf"/>
</dbReference>
<dbReference type="OrthoDB" id="5863171at2759"/>
<evidence type="ECO:0000313" key="2">
    <source>
        <dbReference type="EMBL" id="KAF7131217.1"/>
    </source>
</evidence>
<proteinExistence type="predicted"/>
<dbReference type="Proteomes" id="UP000630445">
    <property type="component" value="Unassembled WGS sequence"/>
</dbReference>
<sequence length="153" mass="15503">MAAVPDRSSFTAKDSVEYIWNSLGLPAESLDALDLKGSGPGLPSSFKIADLAQASIGLSALLAAQIHALRNASPVPAVTVPRQHAVIEFKSERLYTLAGQPAQTIWGPISGLHATSDGAPHPPTAPPSAPPSPPGAPSTSKPPPPTPAASSPP</sequence>
<reference evidence="2" key="1">
    <citation type="submission" date="2020-06" db="EMBL/GenBank/DDBJ databases">
        <title>Draft genome sequences of strains closely related to Aspergillus parafelis and Aspergillus hiratsukae.</title>
        <authorList>
            <person name="Dos Santos R.A.C."/>
            <person name="Rivero-Menendez O."/>
            <person name="Steenwyk J.L."/>
            <person name="Mead M.E."/>
            <person name="Goldman G.H."/>
            <person name="Alastruey-Izquierdo A."/>
            <person name="Rokas A."/>
        </authorList>
    </citation>
    <scope>NUCLEOTIDE SEQUENCE</scope>
    <source>
        <strain evidence="2">CNM-CM5793</strain>
    </source>
</reference>
<organism evidence="2 3">
    <name type="scientific">Aspergillus hiratsukae</name>
    <dbReference type="NCBI Taxonomy" id="1194566"/>
    <lineage>
        <taxon>Eukaryota</taxon>
        <taxon>Fungi</taxon>
        <taxon>Dikarya</taxon>
        <taxon>Ascomycota</taxon>
        <taxon>Pezizomycotina</taxon>
        <taxon>Eurotiomycetes</taxon>
        <taxon>Eurotiomycetidae</taxon>
        <taxon>Eurotiales</taxon>
        <taxon>Aspergillaceae</taxon>
        <taxon>Aspergillus</taxon>
        <taxon>Aspergillus subgen. Fumigati</taxon>
    </lineage>
</organism>
<evidence type="ECO:0000313" key="3">
    <source>
        <dbReference type="Proteomes" id="UP000630445"/>
    </source>
</evidence>
<name>A0A8H6UFY2_9EURO</name>
<feature type="region of interest" description="Disordered" evidence="1">
    <location>
        <begin position="106"/>
        <end position="153"/>
    </location>
</feature>
<accession>A0A8H6UFY2</accession>